<dbReference type="PROSITE" id="PS50850">
    <property type="entry name" value="MFS"/>
    <property type="match status" value="1"/>
</dbReference>
<feature type="domain" description="Major facilitator superfamily (MFS) profile" evidence="6">
    <location>
        <begin position="213"/>
        <end position="476"/>
    </location>
</feature>
<dbReference type="Pfam" id="PF07690">
    <property type="entry name" value="MFS_1"/>
    <property type="match status" value="1"/>
</dbReference>
<feature type="transmembrane region" description="Helical" evidence="5">
    <location>
        <begin position="45"/>
        <end position="67"/>
    </location>
</feature>
<evidence type="ECO:0000256" key="3">
    <source>
        <dbReference type="ARBA" id="ARBA00023136"/>
    </source>
</evidence>
<dbReference type="OrthoDB" id="9180256at2"/>
<feature type="transmembrane region" description="Helical" evidence="5">
    <location>
        <begin position="365"/>
        <end position="384"/>
    </location>
</feature>
<evidence type="ECO:0000313" key="8">
    <source>
        <dbReference type="Proteomes" id="UP000403266"/>
    </source>
</evidence>
<feature type="transmembrane region" description="Helical" evidence="5">
    <location>
        <begin position="214"/>
        <end position="238"/>
    </location>
</feature>
<proteinExistence type="predicted"/>
<accession>A0A5N7MIV3</accession>
<keyword evidence="3 5" id="KW-0472">Membrane</keyword>
<dbReference type="InterPro" id="IPR011701">
    <property type="entry name" value="MFS"/>
</dbReference>
<feature type="transmembrane region" description="Helical" evidence="5">
    <location>
        <begin position="278"/>
        <end position="296"/>
    </location>
</feature>
<evidence type="ECO:0000256" key="2">
    <source>
        <dbReference type="ARBA" id="ARBA00022989"/>
    </source>
</evidence>
<organism evidence="7 8">
    <name type="scientific">Microvirga tunisiensis</name>
    <dbReference type="NCBI Taxonomy" id="2108360"/>
    <lineage>
        <taxon>Bacteria</taxon>
        <taxon>Pseudomonadati</taxon>
        <taxon>Pseudomonadota</taxon>
        <taxon>Alphaproteobacteria</taxon>
        <taxon>Hyphomicrobiales</taxon>
        <taxon>Methylobacteriaceae</taxon>
        <taxon>Microvirga</taxon>
    </lineage>
</organism>
<dbReference type="Gene3D" id="1.20.1250.20">
    <property type="entry name" value="MFS general substrate transporter like domains"/>
    <property type="match status" value="2"/>
</dbReference>
<evidence type="ECO:0000313" key="7">
    <source>
        <dbReference type="EMBL" id="MPR26630.1"/>
    </source>
</evidence>
<dbReference type="PANTHER" id="PTHR23542">
    <property type="match status" value="1"/>
</dbReference>
<gene>
    <name evidence="7" type="ORF">FS320_15735</name>
</gene>
<keyword evidence="2 5" id="KW-1133">Transmembrane helix</keyword>
<dbReference type="AlphaFoldDB" id="A0A5N7MIV3"/>
<feature type="transmembrane region" description="Helical" evidence="5">
    <location>
        <begin position="250"/>
        <end position="271"/>
    </location>
</feature>
<protein>
    <submittedName>
        <fullName evidence="7">MFS transporter</fullName>
    </submittedName>
</protein>
<dbReference type="Proteomes" id="UP000403266">
    <property type="component" value="Unassembled WGS sequence"/>
</dbReference>
<feature type="region of interest" description="Disordered" evidence="4">
    <location>
        <begin position="399"/>
        <end position="421"/>
    </location>
</feature>
<name>A0A5N7MIV3_9HYPH</name>
<dbReference type="SUPFAM" id="SSF103473">
    <property type="entry name" value="MFS general substrate transporter"/>
    <property type="match status" value="1"/>
</dbReference>
<evidence type="ECO:0000259" key="6">
    <source>
        <dbReference type="PROSITE" id="PS50850"/>
    </source>
</evidence>
<evidence type="ECO:0000256" key="5">
    <source>
        <dbReference type="SAM" id="Phobius"/>
    </source>
</evidence>
<feature type="transmembrane region" description="Helical" evidence="5">
    <location>
        <begin position="104"/>
        <end position="124"/>
    </location>
</feature>
<feature type="transmembrane region" description="Helical" evidence="5">
    <location>
        <begin position="336"/>
        <end position="359"/>
    </location>
</feature>
<dbReference type="InterPro" id="IPR036259">
    <property type="entry name" value="MFS_trans_sf"/>
</dbReference>
<feature type="transmembrane region" description="Helical" evidence="5">
    <location>
        <begin position="79"/>
        <end position="98"/>
    </location>
</feature>
<dbReference type="PANTHER" id="PTHR23542:SF1">
    <property type="entry name" value="MAJOR FACILITATOR SUPERFAMILY (MFS) PROFILE DOMAIN-CONTAINING PROTEIN"/>
    <property type="match status" value="1"/>
</dbReference>
<feature type="transmembrane region" description="Helical" evidence="5">
    <location>
        <begin position="16"/>
        <end position="39"/>
    </location>
</feature>
<evidence type="ECO:0000256" key="1">
    <source>
        <dbReference type="ARBA" id="ARBA00022692"/>
    </source>
</evidence>
<sequence>MSNPYSEIFRAPGAKGFAAAGFLARMPIAMAPIGIVAMLSQTHRAYWLAGTVSAVYALANALISPQISRTVDRLGQTRVLLPTTAIAIAAFALLVLAVNRSWPVWTLFAFALLAALMPSFPAMVRARWSDIFRDRPELNTAFAFESASDELVYIAGASLSVGLSVVLFPEAGLVASTLLLTLGAAAFVAQRSTEPRVQISIGMSGGSAIWQRPVQIVTLALIFVGATFATAEVSAVAITEDLGQPGAASFVIGVYAVGSFVVGLVVGALNLKMDLQRQLAIALTVLAITAWPLLFANTVPMLALAVFFSGIAISPTFITAFGLIEQRVPAAMLTEGITWVMTGIGIGMALGSFASGWIVDAYGPSHGFWVSAVAGLLALLTVLLGQKSPPAPVCDLRPGPAFNRPNEPSNQLTVPSPCRDSHHASGTSTNLCILILRFAWAHDHAFPATEANEVGGSNELCFADITTPTLSILAHS</sequence>
<dbReference type="GO" id="GO:0022857">
    <property type="term" value="F:transmembrane transporter activity"/>
    <property type="evidence" value="ECO:0007669"/>
    <property type="project" value="InterPro"/>
</dbReference>
<evidence type="ECO:0000256" key="4">
    <source>
        <dbReference type="SAM" id="MobiDB-lite"/>
    </source>
</evidence>
<comment type="caution">
    <text evidence="7">The sequence shown here is derived from an EMBL/GenBank/DDBJ whole genome shotgun (WGS) entry which is preliminary data.</text>
</comment>
<keyword evidence="1 5" id="KW-0812">Transmembrane</keyword>
<dbReference type="EMBL" id="VOSK01000055">
    <property type="protein sequence ID" value="MPR26630.1"/>
    <property type="molecule type" value="Genomic_DNA"/>
</dbReference>
<reference evidence="7 8" key="1">
    <citation type="journal article" date="2019" name="Syst. Appl. Microbiol.">
        <title>Microvirga tunisiensis sp. nov., a root nodule symbiotic bacterium isolated from Lupinus micranthus and L. luteus grown in Northern Tunisia.</title>
        <authorList>
            <person name="Msaddak A."/>
            <person name="Rejili M."/>
            <person name="Duran D."/>
            <person name="Mars M."/>
            <person name="Palacios J.M."/>
            <person name="Ruiz-Argueso T."/>
            <person name="Rey L."/>
            <person name="Imperial J."/>
        </authorList>
    </citation>
    <scope>NUCLEOTIDE SEQUENCE [LARGE SCALE GENOMIC DNA]</scope>
    <source>
        <strain evidence="7 8">Lmie10</strain>
    </source>
</reference>
<feature type="transmembrane region" description="Helical" evidence="5">
    <location>
        <begin position="302"/>
        <end position="324"/>
    </location>
</feature>
<keyword evidence="8" id="KW-1185">Reference proteome</keyword>
<dbReference type="InterPro" id="IPR020846">
    <property type="entry name" value="MFS_dom"/>
</dbReference>